<keyword evidence="4" id="KW-0862">Zinc</keyword>
<evidence type="ECO:0000256" key="6">
    <source>
        <dbReference type="SAM" id="MobiDB-lite"/>
    </source>
</evidence>
<evidence type="ECO:0000256" key="1">
    <source>
        <dbReference type="ARBA" id="ARBA00022723"/>
    </source>
</evidence>
<feature type="region of interest" description="Disordered" evidence="6">
    <location>
        <begin position="1"/>
        <end position="69"/>
    </location>
</feature>
<dbReference type="PANTHER" id="PTHR10887">
    <property type="entry name" value="DNA2/NAM7 HELICASE FAMILY"/>
    <property type="match status" value="1"/>
</dbReference>
<dbReference type="Pfam" id="PF13086">
    <property type="entry name" value="AAA_11"/>
    <property type="match status" value="2"/>
</dbReference>
<dbReference type="PANTHER" id="PTHR10887:SF341">
    <property type="entry name" value="NFX1-TYPE ZINC FINGER-CONTAINING PROTEIN 1"/>
    <property type="match status" value="1"/>
</dbReference>
<dbReference type="Proteomes" id="UP001642483">
    <property type="component" value="Unassembled WGS sequence"/>
</dbReference>
<feature type="domain" description="NF-X1-type" evidence="7">
    <location>
        <begin position="1580"/>
        <end position="1603"/>
    </location>
</feature>
<gene>
    <name evidence="8" type="ORF">CVLEPA_LOCUS11153</name>
</gene>
<dbReference type="InterPro" id="IPR045055">
    <property type="entry name" value="DNA2/NAM7-like"/>
</dbReference>
<feature type="domain" description="NF-X1-type" evidence="7">
    <location>
        <begin position="1419"/>
        <end position="1445"/>
    </location>
</feature>
<evidence type="ECO:0000256" key="4">
    <source>
        <dbReference type="ARBA" id="ARBA00022833"/>
    </source>
</evidence>
<evidence type="ECO:0000256" key="3">
    <source>
        <dbReference type="ARBA" id="ARBA00022771"/>
    </source>
</evidence>
<dbReference type="InterPro" id="IPR000967">
    <property type="entry name" value="Znf_NFX1"/>
</dbReference>
<evidence type="ECO:0000256" key="2">
    <source>
        <dbReference type="ARBA" id="ARBA00022737"/>
    </source>
</evidence>
<keyword evidence="1" id="KW-0479">Metal-binding</keyword>
<feature type="domain" description="NF-X1-type" evidence="7">
    <location>
        <begin position="1473"/>
        <end position="1499"/>
    </location>
</feature>
<keyword evidence="5" id="KW-0175">Coiled coil</keyword>
<feature type="region of interest" description="Disordered" evidence="6">
    <location>
        <begin position="81"/>
        <end position="123"/>
    </location>
</feature>
<dbReference type="Gene3D" id="3.40.50.300">
    <property type="entry name" value="P-loop containing nucleotide triphosphate hydrolases"/>
    <property type="match status" value="3"/>
</dbReference>
<evidence type="ECO:0000313" key="9">
    <source>
        <dbReference type="Proteomes" id="UP001642483"/>
    </source>
</evidence>
<dbReference type="Pfam" id="PF25396">
    <property type="entry name" value="ZNFX1"/>
    <property type="match status" value="1"/>
</dbReference>
<evidence type="ECO:0000313" key="8">
    <source>
        <dbReference type="EMBL" id="CAK8680919.1"/>
    </source>
</evidence>
<comment type="caution">
    <text evidence="8">The sequence shown here is derived from an EMBL/GenBank/DDBJ whole genome shotgun (WGS) entry which is preliminary data.</text>
</comment>
<reference evidence="8 9" key="1">
    <citation type="submission" date="2024-02" db="EMBL/GenBank/DDBJ databases">
        <authorList>
            <person name="Daric V."/>
            <person name="Darras S."/>
        </authorList>
    </citation>
    <scope>NUCLEOTIDE SEQUENCE [LARGE SCALE GENOMIC DNA]</scope>
</reference>
<dbReference type="SMART" id="SM00438">
    <property type="entry name" value="ZnF_NFX"/>
    <property type="match status" value="4"/>
</dbReference>
<keyword evidence="3" id="KW-0863">Zinc-finger</keyword>
<dbReference type="InterPro" id="IPR027417">
    <property type="entry name" value="P-loop_NTPase"/>
</dbReference>
<keyword evidence="9" id="KW-1185">Reference proteome</keyword>
<dbReference type="InterPro" id="IPR057373">
    <property type="entry name" value="ZNFX1"/>
</dbReference>
<dbReference type="InterPro" id="IPR041679">
    <property type="entry name" value="DNA2/NAM7-like_C"/>
</dbReference>
<dbReference type="Pfam" id="PF13087">
    <property type="entry name" value="AAA_12"/>
    <property type="match status" value="1"/>
</dbReference>
<name>A0ABP0FMP3_CLALP</name>
<dbReference type="InterPro" id="IPR047187">
    <property type="entry name" value="SF1_C_Upf1"/>
</dbReference>
<dbReference type="CDD" id="cd06008">
    <property type="entry name" value="NF-X1-zinc-finger"/>
    <property type="match status" value="1"/>
</dbReference>
<dbReference type="CDD" id="cd18808">
    <property type="entry name" value="SF1_C_Upf1"/>
    <property type="match status" value="1"/>
</dbReference>
<proteinExistence type="predicted"/>
<evidence type="ECO:0000256" key="5">
    <source>
        <dbReference type="SAM" id="Coils"/>
    </source>
</evidence>
<evidence type="ECO:0000259" key="7">
    <source>
        <dbReference type="SMART" id="SM00438"/>
    </source>
</evidence>
<feature type="coiled-coil region" evidence="5">
    <location>
        <begin position="1063"/>
        <end position="1090"/>
    </location>
</feature>
<sequence length="1994" mass="227657">MMHNSRRSPRPQGLEGPSPTTSIAMPLTPQFERVRKKRPPRSIPPVDVVHPSRRSHSGILPQTSHRPRYVQAGVGIRSTPANQASIRSQHTLSAQQATSASRKSKGLSQHPSKQFSGESSANGFRSRIAFNSTSSQSQSYRPKVFTGDTKQSIRIRNVNIQQQRRRSNIHTPNNIEAISLATLNSLLDDSVSPLQVATELSRHHGFGARLQQNLSTEWIEVLLKVIGKMCRCEDLNPSLNKVLQILLNESFETTALKFVTELALKKNGCEQMGAYLIHCLYLMKAWLIGAPNSSDKAVSLLLPVVKDLSKKLDLDDVDNIENRIEDIEALMDVIYSSKYGNRTQARQSVAVKFATMHSEAPPDDYRTISIVPTQLDINPTEKPFVRTNLIDAAYQSTEHYLDVQFRLLREDFVRPLREGIKEYIFLGTKGRGSRTQGIKVYRDVRIKSPPVYTDKGLQHTLKFDVQPLKFVDWRNSKRLQYGNLVCLSSDFFHNHILFASVINKDKVSDGELAVEFLNMTTIIGEDQTTEDHFVSSLISAEDLQKNYEMVESEAYFEAYRHVLAGLQETTIVPLERYLVYCDKNMRPPRYVRLQPADVKYDFSSILPASHEKPYKILDTASWPSSKELGLDPSQTHALKTALTNELAIIQGPPGTGKTHVGLNIMKMLLKNQVKKTTAPIGYYNRRVQLNPGKIPSGPILVVCYTNHALDQFLEGIAKFHPTGLVRVGGRCKTESLMKYSLREIRKERRIRIKVNDRSFYEVKQDIETSITKLKKSDEIMHASSHSIIAMQLLAQLLPNQIRVQLPRDKDLLNWLALKKIKLQLPVDSFVIEETIQTCANMVAPALLSMDERFTKDFIVLTMKQTGHLLGAQFLNALNFPQQASISPENLAKNVFSLLNLWPFPNGCEVLFQRGFHPLEIKCAFMVTGFLHPQLILAWLRKKHGLAVDENLEPTQDNNFVQDEADFIQEQRMVDDDDHDDNIDLNLGLWSKISAAYAEEVAQDFGDDGFTMVEDKDKWKKKFLQKVNKDELMSKEEADKVGNIFVLTANDRWRLYRFWVSQLKQKLNNNVKKHLQEYNDLVKELANFRNEEDFSLLQDADVVAMTTSGAAKYRDMIYKLPVKIVIVEEAAEVLEAHIVTSMPKTTQHLILIGDHQQLRPSPTDYDLAENYDLKVSLFERMVKNGIPCSRLQLQHRMRPRIADLLRPHIYDDLRDHVSVEKYDHVVGLQKNIFFLSHRNQEKAVRDGMSKVNQHEADFTVTLCNYLLLQGYRPDQITILTAYVGQLLAFKKISSPSLRGVRVTAVDNFQGEENDIILLSLVRSNEEGRIGFLKVENRVCVALSRAKKGLYCIGNFQMLSKKSKLWENITKELKRDELIGDELTLQCKYHPDRTTQVKTVEDFEKFPGGGCGQVCGLELPCRHLCPRKCHRDDEEHTEYLCRMPCERLCHAGHDCKRKCHEKCCCDIPCQFRLPCGHVCDRICHQDDAEHVKFQCKKPCEESCEFGHKCSLKCFEKCKCQTKVLKVVPNCGHEQEMPCHMDPDKFQCKHSCDKLCDSGHKCQLKCSDTCKCTALIHKVMPKCGHKQEMQCHKDPSKYNCDHPCEKLCQSGHKCQLKCSEVCKCTIEILKVMPRCQHHQTLPCHLDPSDSRLCNVHCHTILRCGHVCRGTCGGCFQGRLHVKCNQKCRRMLFCGHQCQAACASECQPCKQKCELSCRHRNCKHSCGVQCSTCRNPCPWKCKHQQCTKLCGEPCNRPPCDHPCEKVLKCGHPCIGFCGEPCPKLCRTCNEDEVDKIIKDLNAKQEERFIQLENCNHAFPLTTMDKLMLKTEDMSDLQFKKCPTCKTPITRSTRYGRVVNQNRSLINIIKKKFAANQLKMTSVMRRKTIISGPAFSPRLDDWYRCENGHVCFKTNSTQSQTCPDCKIPDKKKQSLQLNSSRILHSSMTQQYQATTSFNLNQPSQFGPSMLTNQHPKYQAVFDAWSKWMPQGFFGYSMEK</sequence>
<dbReference type="InterPro" id="IPR041677">
    <property type="entry name" value="DNA2/NAM7_AAA_11"/>
</dbReference>
<accession>A0ABP0FMP3</accession>
<feature type="domain" description="NF-X1-type" evidence="7">
    <location>
        <begin position="1690"/>
        <end position="1707"/>
    </location>
</feature>
<protein>
    <recommendedName>
        <fullName evidence="7">NF-X1-type domain-containing protein</fullName>
    </recommendedName>
</protein>
<keyword evidence="2" id="KW-0677">Repeat</keyword>
<dbReference type="EMBL" id="CAWYQH010000079">
    <property type="protein sequence ID" value="CAK8680919.1"/>
    <property type="molecule type" value="Genomic_DNA"/>
</dbReference>
<organism evidence="8 9">
    <name type="scientific">Clavelina lepadiformis</name>
    <name type="common">Light-bulb sea squirt</name>
    <name type="synonym">Ascidia lepadiformis</name>
    <dbReference type="NCBI Taxonomy" id="159417"/>
    <lineage>
        <taxon>Eukaryota</taxon>
        <taxon>Metazoa</taxon>
        <taxon>Chordata</taxon>
        <taxon>Tunicata</taxon>
        <taxon>Ascidiacea</taxon>
        <taxon>Aplousobranchia</taxon>
        <taxon>Clavelinidae</taxon>
        <taxon>Clavelina</taxon>
    </lineage>
</organism>
<dbReference type="SUPFAM" id="SSF52540">
    <property type="entry name" value="P-loop containing nucleoside triphosphate hydrolases"/>
    <property type="match status" value="1"/>
</dbReference>